<dbReference type="GO" id="GO:0006020">
    <property type="term" value="P:inositol metabolic process"/>
    <property type="evidence" value="ECO:0007669"/>
    <property type="project" value="TreeGrafter"/>
</dbReference>
<keyword evidence="2" id="KW-0378">Hydrolase</keyword>
<dbReference type="PANTHER" id="PTHR20854">
    <property type="entry name" value="INOSITOL MONOPHOSPHATASE"/>
    <property type="match status" value="1"/>
</dbReference>
<evidence type="ECO:0000256" key="4">
    <source>
        <dbReference type="PIRSR" id="PIRSR600760-2"/>
    </source>
</evidence>
<name>A0A4R9JST1_9LEPT</name>
<evidence type="ECO:0000256" key="1">
    <source>
        <dbReference type="ARBA" id="ARBA00022723"/>
    </source>
</evidence>
<dbReference type="PANTHER" id="PTHR20854:SF4">
    <property type="entry name" value="INOSITOL-1-MONOPHOSPHATASE-RELATED"/>
    <property type="match status" value="1"/>
</dbReference>
<reference evidence="5" key="1">
    <citation type="journal article" date="2019" name="PLoS Negl. Trop. Dis.">
        <title>Revisiting the worldwide diversity of Leptospira species in the environment.</title>
        <authorList>
            <person name="Vincent A.T."/>
            <person name="Schiettekatte O."/>
            <person name="Bourhy P."/>
            <person name="Veyrier F.J."/>
            <person name="Picardeau M."/>
        </authorList>
    </citation>
    <scope>NUCLEOTIDE SEQUENCE [LARGE SCALE GENOMIC DNA]</scope>
    <source>
        <strain evidence="5">201702454</strain>
    </source>
</reference>
<dbReference type="GO" id="GO:0046872">
    <property type="term" value="F:metal ion binding"/>
    <property type="evidence" value="ECO:0007669"/>
    <property type="project" value="UniProtKB-KW"/>
</dbReference>
<dbReference type="InterPro" id="IPR020583">
    <property type="entry name" value="Inositol_monoP_metal-BS"/>
</dbReference>
<comment type="cofactor">
    <cofactor evidence="4">
        <name>Mg(2+)</name>
        <dbReference type="ChEBI" id="CHEBI:18420"/>
    </cofactor>
</comment>
<dbReference type="PROSITE" id="PS00629">
    <property type="entry name" value="IMP_1"/>
    <property type="match status" value="1"/>
</dbReference>
<sequence>MEEQEFQEVWRWVLEVGDSILNIYKTDFEIRDKGGNDPVTEADLYASEFLNEKISHRFPNHGFLSEEKTDTSLRLDKEWVWILDPIDGTREFVKKNDQFALSLGLVRNGDPIWGIIFNPATGEFFSKGKHSFFAKLQAPYSTEENFRTLMVESSSVLHPLQEGKEIRKKPILLVSVSEMKEGLFSDPFWTEDFDLRAMGSIAYKLGLLSAGFIDLIVSLKPKNEWDICGGISLLDEENFICFPLKDKPYIFNQKTTLSFGLVAGKKSAVQYLESKIDFHQLSLKVKERW</sequence>
<dbReference type="SUPFAM" id="SSF56655">
    <property type="entry name" value="Carbohydrate phosphatase"/>
    <property type="match status" value="1"/>
</dbReference>
<protein>
    <submittedName>
        <fullName evidence="5">3'(2'),5'-bisphosphate nucleotidase CysQ</fullName>
    </submittedName>
</protein>
<dbReference type="GO" id="GO:0008934">
    <property type="term" value="F:inositol monophosphate 1-phosphatase activity"/>
    <property type="evidence" value="ECO:0007669"/>
    <property type="project" value="TreeGrafter"/>
</dbReference>
<keyword evidence="1 4" id="KW-0479">Metal-binding</keyword>
<feature type="binding site" evidence="4">
    <location>
        <position position="226"/>
    </location>
    <ligand>
        <name>Mg(2+)</name>
        <dbReference type="ChEBI" id="CHEBI:18420"/>
        <label>1</label>
        <note>catalytic</note>
    </ligand>
</feature>
<feature type="binding site" evidence="4">
    <location>
        <position position="84"/>
    </location>
    <ligand>
        <name>Mg(2+)</name>
        <dbReference type="ChEBI" id="CHEBI:18420"/>
        <label>1</label>
        <note>catalytic</note>
    </ligand>
</feature>
<dbReference type="EMBL" id="RQGG01000013">
    <property type="protein sequence ID" value="TGL55151.1"/>
    <property type="molecule type" value="Genomic_DNA"/>
</dbReference>
<dbReference type="InterPro" id="IPR000760">
    <property type="entry name" value="Inositol_monophosphatase-like"/>
</dbReference>
<evidence type="ECO:0000313" key="6">
    <source>
        <dbReference type="Proteomes" id="UP000297609"/>
    </source>
</evidence>
<dbReference type="GO" id="GO:0007165">
    <property type="term" value="P:signal transduction"/>
    <property type="evidence" value="ECO:0007669"/>
    <property type="project" value="TreeGrafter"/>
</dbReference>
<evidence type="ECO:0000313" key="5">
    <source>
        <dbReference type="EMBL" id="TGL55151.1"/>
    </source>
</evidence>
<feature type="binding site" evidence="4">
    <location>
        <position position="87"/>
    </location>
    <ligand>
        <name>Mg(2+)</name>
        <dbReference type="ChEBI" id="CHEBI:18420"/>
        <label>1</label>
        <note>catalytic</note>
    </ligand>
</feature>
<dbReference type="RefSeq" id="WP_135618371.1">
    <property type="nucleotide sequence ID" value="NZ_RQGG01000013.1"/>
</dbReference>
<dbReference type="Gene3D" id="3.30.540.10">
    <property type="entry name" value="Fructose-1,6-Bisphosphatase, subunit A, domain 1"/>
    <property type="match status" value="1"/>
</dbReference>
<dbReference type="OrthoDB" id="9772456at2"/>
<organism evidence="5 6">
    <name type="scientific">Leptospira kemamanensis</name>
    <dbReference type="NCBI Taxonomy" id="2484942"/>
    <lineage>
        <taxon>Bacteria</taxon>
        <taxon>Pseudomonadati</taxon>
        <taxon>Spirochaetota</taxon>
        <taxon>Spirochaetia</taxon>
        <taxon>Leptospirales</taxon>
        <taxon>Leptospiraceae</taxon>
        <taxon>Leptospira</taxon>
    </lineage>
</organism>
<dbReference type="CDD" id="cd01638">
    <property type="entry name" value="CysQ"/>
    <property type="match status" value="1"/>
</dbReference>
<dbReference type="PRINTS" id="PR00377">
    <property type="entry name" value="IMPHPHTASES"/>
</dbReference>
<evidence type="ECO:0000256" key="2">
    <source>
        <dbReference type="ARBA" id="ARBA00022801"/>
    </source>
</evidence>
<comment type="caution">
    <text evidence="5">The sequence shown here is derived from an EMBL/GenBank/DDBJ whole genome shotgun (WGS) entry which is preliminary data.</text>
</comment>
<keyword evidence="6" id="KW-1185">Reference proteome</keyword>
<dbReference type="AlphaFoldDB" id="A0A4R9JST1"/>
<feature type="binding site" evidence="4">
    <location>
        <position position="66"/>
    </location>
    <ligand>
        <name>Mg(2+)</name>
        <dbReference type="ChEBI" id="CHEBI:18420"/>
        <label>1</label>
        <note>catalytic</note>
    </ligand>
</feature>
<dbReference type="Proteomes" id="UP000297609">
    <property type="component" value="Unassembled WGS sequence"/>
</dbReference>
<dbReference type="Gene3D" id="3.40.190.80">
    <property type="match status" value="1"/>
</dbReference>
<dbReference type="Pfam" id="PF00459">
    <property type="entry name" value="Inositol_P"/>
    <property type="match status" value="1"/>
</dbReference>
<proteinExistence type="predicted"/>
<accession>A0A4R9JST1</accession>
<feature type="binding site" evidence="4">
    <location>
        <position position="86"/>
    </location>
    <ligand>
        <name>Mg(2+)</name>
        <dbReference type="ChEBI" id="CHEBI:18420"/>
        <label>1</label>
        <note>catalytic</note>
    </ligand>
</feature>
<keyword evidence="3 4" id="KW-0460">Magnesium</keyword>
<gene>
    <name evidence="5" type="ORF">EHQ59_05985</name>
</gene>
<evidence type="ECO:0000256" key="3">
    <source>
        <dbReference type="ARBA" id="ARBA00022842"/>
    </source>
</evidence>